<dbReference type="AlphaFoldDB" id="A0A0K9PRI2"/>
<gene>
    <name evidence="2" type="ORF">ZOSMA_17G01270</name>
</gene>
<comment type="caution">
    <text evidence="2">The sequence shown here is derived from an EMBL/GenBank/DDBJ whole genome shotgun (WGS) entry which is preliminary data.</text>
</comment>
<evidence type="ECO:0000313" key="3">
    <source>
        <dbReference type="Proteomes" id="UP000036987"/>
    </source>
</evidence>
<dbReference type="EMBL" id="LFYR01000671">
    <property type="protein sequence ID" value="KMZ71569.1"/>
    <property type="molecule type" value="Genomic_DNA"/>
</dbReference>
<dbReference type="GO" id="GO:0005634">
    <property type="term" value="C:nucleus"/>
    <property type="evidence" value="ECO:0000318"/>
    <property type="project" value="GO_Central"/>
</dbReference>
<proteinExistence type="predicted"/>
<name>A0A0K9PRI2_ZOSMR</name>
<feature type="domain" description="VQ" evidence="1">
    <location>
        <begin position="23"/>
        <end position="47"/>
    </location>
</feature>
<keyword evidence="3" id="KW-1185">Reference proteome</keyword>
<dbReference type="InterPro" id="IPR008889">
    <property type="entry name" value="VQ"/>
</dbReference>
<accession>A0A0K9PRI2</accession>
<dbReference type="Pfam" id="PF05678">
    <property type="entry name" value="VQ"/>
    <property type="match status" value="1"/>
</dbReference>
<protein>
    <recommendedName>
        <fullName evidence="1">VQ domain-containing protein</fullName>
    </recommendedName>
</protein>
<evidence type="ECO:0000313" key="2">
    <source>
        <dbReference type="EMBL" id="KMZ71569.1"/>
    </source>
</evidence>
<evidence type="ECO:0000259" key="1">
    <source>
        <dbReference type="Pfam" id="PF05678"/>
    </source>
</evidence>
<reference evidence="3" key="1">
    <citation type="journal article" date="2016" name="Nature">
        <title>The genome of the seagrass Zostera marina reveals angiosperm adaptation to the sea.</title>
        <authorList>
            <person name="Olsen J.L."/>
            <person name="Rouze P."/>
            <person name="Verhelst B."/>
            <person name="Lin Y.-C."/>
            <person name="Bayer T."/>
            <person name="Collen J."/>
            <person name="Dattolo E."/>
            <person name="De Paoli E."/>
            <person name="Dittami S."/>
            <person name="Maumus F."/>
            <person name="Michel G."/>
            <person name="Kersting A."/>
            <person name="Lauritano C."/>
            <person name="Lohaus R."/>
            <person name="Toepel M."/>
            <person name="Tonon T."/>
            <person name="Vanneste K."/>
            <person name="Amirebrahimi M."/>
            <person name="Brakel J."/>
            <person name="Bostroem C."/>
            <person name="Chovatia M."/>
            <person name="Grimwood J."/>
            <person name="Jenkins J.W."/>
            <person name="Jueterbock A."/>
            <person name="Mraz A."/>
            <person name="Stam W.T."/>
            <person name="Tice H."/>
            <person name="Bornberg-Bauer E."/>
            <person name="Green P.J."/>
            <person name="Pearson G.A."/>
            <person name="Procaccini G."/>
            <person name="Duarte C.M."/>
            <person name="Schmutz J."/>
            <person name="Reusch T.B.H."/>
            <person name="Van de Peer Y."/>
        </authorList>
    </citation>
    <scope>NUCLEOTIDE SEQUENCE [LARGE SCALE GENOMIC DNA]</scope>
    <source>
        <strain evidence="3">cv. Finnish</strain>
    </source>
</reference>
<organism evidence="2 3">
    <name type="scientific">Zostera marina</name>
    <name type="common">Eelgrass</name>
    <dbReference type="NCBI Taxonomy" id="29655"/>
    <lineage>
        <taxon>Eukaryota</taxon>
        <taxon>Viridiplantae</taxon>
        <taxon>Streptophyta</taxon>
        <taxon>Embryophyta</taxon>
        <taxon>Tracheophyta</taxon>
        <taxon>Spermatophyta</taxon>
        <taxon>Magnoliopsida</taxon>
        <taxon>Liliopsida</taxon>
        <taxon>Zosteraceae</taxon>
        <taxon>Zostera</taxon>
    </lineage>
</organism>
<sequence length="153" mass="17455">MPGKQELMKLVKSEIRIVHVLDPEIVNTNTANFREVVQRLTGKPATDVVDAHAKSTNVKKRKAVWPEMMPCMKKEAGIGRLFDDEMGIARMKVAEEDEMTKWRSCGWDFLGDLEKIVHGYVQQQPSFASVDSGKEDCFGLKDMFREFEREGGF</sequence>
<dbReference type="Proteomes" id="UP000036987">
    <property type="component" value="Unassembled WGS sequence"/>
</dbReference>
<dbReference type="OrthoDB" id="693437at2759"/>